<feature type="transmembrane region" description="Helical" evidence="7">
    <location>
        <begin position="102"/>
        <end position="121"/>
    </location>
</feature>
<name>A0A1H6FKR5_THEAL</name>
<evidence type="ECO:0000259" key="8">
    <source>
        <dbReference type="Pfam" id="PF12823"/>
    </source>
</evidence>
<feature type="region of interest" description="Disordered" evidence="6">
    <location>
        <begin position="1"/>
        <end position="20"/>
    </location>
</feature>
<dbReference type="NCBIfam" id="TIGR03954">
    <property type="entry name" value="integ_memb_HG"/>
    <property type="match status" value="1"/>
</dbReference>
<evidence type="ECO:0000313" key="10">
    <source>
        <dbReference type="Proteomes" id="UP000222056"/>
    </source>
</evidence>
<feature type="transmembrane region" description="Helical" evidence="7">
    <location>
        <begin position="40"/>
        <end position="58"/>
    </location>
</feature>
<evidence type="ECO:0000256" key="1">
    <source>
        <dbReference type="ARBA" id="ARBA00004651"/>
    </source>
</evidence>
<evidence type="ECO:0000256" key="4">
    <source>
        <dbReference type="ARBA" id="ARBA00022989"/>
    </source>
</evidence>
<proteinExistence type="predicted"/>
<evidence type="ECO:0000256" key="5">
    <source>
        <dbReference type="ARBA" id="ARBA00023136"/>
    </source>
</evidence>
<dbReference type="AlphaFoldDB" id="A0A1H6FKR5"/>
<keyword evidence="10" id="KW-1185">Reference proteome</keyword>
<organism evidence="9 10">
    <name type="scientific">Thermoleophilum album</name>
    <dbReference type="NCBI Taxonomy" id="29539"/>
    <lineage>
        <taxon>Bacteria</taxon>
        <taxon>Bacillati</taxon>
        <taxon>Actinomycetota</taxon>
        <taxon>Thermoleophilia</taxon>
        <taxon>Thermoleophilales</taxon>
        <taxon>Thermoleophilaceae</taxon>
        <taxon>Thermoleophilum</taxon>
    </lineage>
</organism>
<evidence type="ECO:0000256" key="3">
    <source>
        <dbReference type="ARBA" id="ARBA00022692"/>
    </source>
</evidence>
<evidence type="ECO:0000313" key="9">
    <source>
        <dbReference type="EMBL" id="SEH10433.1"/>
    </source>
</evidence>
<protein>
    <submittedName>
        <fullName evidence="9">Integral membrane protein</fullName>
    </submittedName>
</protein>
<evidence type="ECO:0000256" key="7">
    <source>
        <dbReference type="SAM" id="Phobius"/>
    </source>
</evidence>
<feature type="transmembrane region" description="Helical" evidence="7">
    <location>
        <begin position="70"/>
        <end position="90"/>
    </location>
</feature>
<keyword evidence="4 7" id="KW-1133">Transmembrane helix</keyword>
<dbReference type="STRING" id="29539.SAMN02745716_0285"/>
<dbReference type="PANTHER" id="PTHR40077">
    <property type="entry name" value="MEMBRANE PROTEIN-RELATED"/>
    <property type="match status" value="1"/>
</dbReference>
<evidence type="ECO:0000256" key="6">
    <source>
        <dbReference type="SAM" id="MobiDB-lite"/>
    </source>
</evidence>
<dbReference type="InterPro" id="IPR023845">
    <property type="entry name" value="DUF3817_TM"/>
</dbReference>
<dbReference type="PANTHER" id="PTHR40077:SF2">
    <property type="entry name" value="MEMBRANE PROTEIN"/>
    <property type="match status" value="1"/>
</dbReference>
<keyword evidence="3 7" id="KW-0812">Transmembrane</keyword>
<dbReference type="OrthoDB" id="3396203at2"/>
<dbReference type="Proteomes" id="UP000222056">
    <property type="component" value="Unassembled WGS sequence"/>
</dbReference>
<dbReference type="EMBL" id="FNWJ01000001">
    <property type="protein sequence ID" value="SEH10433.1"/>
    <property type="molecule type" value="Genomic_DNA"/>
</dbReference>
<reference evidence="10" key="1">
    <citation type="submission" date="2016-10" db="EMBL/GenBank/DDBJ databases">
        <authorList>
            <person name="Varghese N."/>
            <person name="Submissions S."/>
        </authorList>
    </citation>
    <scope>NUCLEOTIDE SEQUENCE [LARGE SCALE GENOMIC DNA]</scope>
    <source>
        <strain evidence="10">ATCC 35263</strain>
    </source>
</reference>
<accession>A0A1H6FKR5</accession>
<dbReference type="Pfam" id="PF12823">
    <property type="entry name" value="DUF3817"/>
    <property type="match status" value="1"/>
</dbReference>
<keyword evidence="5 7" id="KW-0472">Membrane</keyword>
<gene>
    <name evidence="9" type="ORF">SAMN02745716_0285</name>
</gene>
<evidence type="ECO:0000256" key="2">
    <source>
        <dbReference type="ARBA" id="ARBA00022475"/>
    </source>
</evidence>
<comment type="subcellular location">
    <subcellularLocation>
        <location evidence="1">Cell membrane</location>
        <topology evidence="1">Multi-pass membrane protein</topology>
    </subcellularLocation>
</comment>
<sequence length="129" mass="13985">MLRRSGLQRPRGRPATRDPATPWTLESLPVTSSLERTFRITALAEATSFLALLVATYVKYGHDEPVGVQILGPLHGLLFIAYVLLAFNLASRAGWATRTTGLVLVGAVLPFGGYVVDRWLARRPLGATG</sequence>
<dbReference type="GO" id="GO:0005886">
    <property type="term" value="C:plasma membrane"/>
    <property type="evidence" value="ECO:0007669"/>
    <property type="project" value="UniProtKB-SubCell"/>
</dbReference>
<keyword evidence="2" id="KW-1003">Cell membrane</keyword>
<feature type="domain" description="DUF3817" evidence="8">
    <location>
        <begin position="36"/>
        <end position="122"/>
    </location>
</feature>